<name>A0A2W5NH12_9SPHN</name>
<dbReference type="Gene3D" id="2.60.120.600">
    <property type="entry name" value="Domain of unknown function DUF1214, C-terminal domain"/>
    <property type="match status" value="1"/>
</dbReference>
<dbReference type="SUPFAM" id="SSF160935">
    <property type="entry name" value="VPA0735-like"/>
    <property type="match status" value="1"/>
</dbReference>
<dbReference type="InterPro" id="IPR037049">
    <property type="entry name" value="DUF1214_C_sf"/>
</dbReference>
<feature type="domain" description="DUF1254" evidence="2">
    <location>
        <begin position="39"/>
        <end position="147"/>
    </location>
</feature>
<dbReference type="PANTHER" id="PTHR36509">
    <property type="entry name" value="BLL3101 PROTEIN"/>
    <property type="match status" value="1"/>
</dbReference>
<feature type="domain" description="DUF1214" evidence="1">
    <location>
        <begin position="224"/>
        <end position="306"/>
    </location>
</feature>
<dbReference type="AlphaFoldDB" id="A0A2W5NH12"/>
<evidence type="ECO:0000313" key="3">
    <source>
        <dbReference type="EMBL" id="PZQ51748.1"/>
    </source>
</evidence>
<accession>A0A2W5NH12</accession>
<gene>
    <name evidence="3" type="ORF">DI555_20900</name>
</gene>
<evidence type="ECO:0008006" key="5">
    <source>
        <dbReference type="Google" id="ProtNLM"/>
    </source>
</evidence>
<dbReference type="InterPro" id="IPR010621">
    <property type="entry name" value="DUF1214"/>
</dbReference>
<dbReference type="InterPro" id="IPR010679">
    <property type="entry name" value="DUF1254"/>
</dbReference>
<dbReference type="EMBL" id="QFPX01000025">
    <property type="protein sequence ID" value="PZQ51748.1"/>
    <property type="molecule type" value="Genomic_DNA"/>
</dbReference>
<proteinExistence type="predicted"/>
<evidence type="ECO:0000313" key="4">
    <source>
        <dbReference type="Proteomes" id="UP000249082"/>
    </source>
</evidence>
<dbReference type="Pfam" id="PF06742">
    <property type="entry name" value="DUF1214"/>
    <property type="match status" value="1"/>
</dbReference>
<dbReference type="PANTHER" id="PTHR36509:SF2">
    <property type="entry name" value="BLL3101 PROTEIN"/>
    <property type="match status" value="1"/>
</dbReference>
<organism evidence="3 4">
    <name type="scientific">Novosphingobium pentaromativorans</name>
    <dbReference type="NCBI Taxonomy" id="205844"/>
    <lineage>
        <taxon>Bacteria</taxon>
        <taxon>Pseudomonadati</taxon>
        <taxon>Pseudomonadota</taxon>
        <taxon>Alphaproteobacteria</taxon>
        <taxon>Sphingomonadales</taxon>
        <taxon>Sphingomonadaceae</taxon>
        <taxon>Novosphingobium</taxon>
    </lineage>
</organism>
<sequence length="327" mass="36083">MTQTTPAAAPLVSVNLDNFIRVETHHYMKQAVEKGCFAQLVHARGPTPVDQQIIIRLNLDTPYSEGVFDLTSPLTITMPDPKDRFQSLLVISEDHYIQHVSYGAGTYRFTAQSIGSRFAYVFIRTFMDSLSDNDLAAGAALQDQIKVEQASIGTFEVPAWDPDNLDHVRAALLAGAVYLPDAQRAFGRPDQVDPVRRLFGTAGGWGGNNEHDAFYFPFQPADNNGETPYVLTVGTVPVDAFWSITVYNQKGYYEAPENAISVNNVTASPNEDGTVTIHFGGDPQAPNYLRIMPGWNYLVRLYRPQQVIVDGDWHFPTAAPATKLSAA</sequence>
<reference evidence="3 4" key="1">
    <citation type="submission" date="2017-08" db="EMBL/GenBank/DDBJ databases">
        <title>Infants hospitalized years apart are colonized by the same room-sourced microbial strains.</title>
        <authorList>
            <person name="Brooks B."/>
            <person name="Olm M.R."/>
            <person name="Firek B.A."/>
            <person name="Baker R."/>
            <person name="Thomas B.C."/>
            <person name="Morowitz M.J."/>
            <person name="Banfield J.F."/>
        </authorList>
    </citation>
    <scope>NUCLEOTIDE SEQUENCE [LARGE SCALE GENOMIC DNA]</scope>
    <source>
        <strain evidence="3">S2_005_002_R2_33</strain>
    </source>
</reference>
<dbReference type="Proteomes" id="UP000249082">
    <property type="component" value="Unassembled WGS sequence"/>
</dbReference>
<dbReference type="Pfam" id="PF06863">
    <property type="entry name" value="DUF1254"/>
    <property type="match status" value="1"/>
</dbReference>
<evidence type="ECO:0000259" key="1">
    <source>
        <dbReference type="Pfam" id="PF06742"/>
    </source>
</evidence>
<protein>
    <recommendedName>
        <fullName evidence="5">DUF1254 domain-containing protein</fullName>
    </recommendedName>
</protein>
<evidence type="ECO:0000259" key="2">
    <source>
        <dbReference type="Pfam" id="PF06863"/>
    </source>
</evidence>
<comment type="caution">
    <text evidence="3">The sequence shown here is derived from an EMBL/GenBank/DDBJ whole genome shotgun (WGS) entry which is preliminary data.</text>
</comment>